<dbReference type="GO" id="GO:0008686">
    <property type="term" value="F:3,4-dihydroxy-2-butanone-4-phosphate synthase activity"/>
    <property type="evidence" value="ECO:0007669"/>
    <property type="project" value="TreeGrafter"/>
</dbReference>
<dbReference type="InterPro" id="IPR011611">
    <property type="entry name" value="PfkB_dom"/>
</dbReference>
<accession>A0A919WB57</accession>
<evidence type="ECO:0000256" key="3">
    <source>
        <dbReference type="ARBA" id="ARBA00022619"/>
    </source>
</evidence>
<evidence type="ECO:0000313" key="11">
    <source>
        <dbReference type="Proteomes" id="UP000677082"/>
    </source>
</evidence>
<dbReference type="EMBL" id="BOQN01000130">
    <property type="protein sequence ID" value="GIM96872.1"/>
    <property type="molecule type" value="Genomic_DNA"/>
</dbReference>
<dbReference type="SUPFAM" id="SSF142695">
    <property type="entry name" value="RibA-like"/>
    <property type="match status" value="1"/>
</dbReference>
<proteinExistence type="inferred from homology"/>
<sequence length="582" mass="62847">MFSSRLAGHKLLHAVLGEVSVAIYEFDGARALIMQYGAVPRGVRALVRIQAACVYGDTLLAADCDCRDQLDDTFRLFLDYGSGMLIYLLEEDSPNLVAKARAYELQEREGIDGVEALQRLGLEMSTSGFVIAIDVLKGLGVSRISLLTNNGGKTSALLDGGLDVVRQPLPARITENNLRHLRAKQTNLGHELGLPVPREGGPTAHRCFVVGAAVMDHVFEMKANPQLGRSRQATEYQRRPGGKGLNQAIALSRLGAEVSLLTIRGHDDDGDKIATILAAENVRGCFARANGDEQTPQTAILQPLSTGLASYIGWLGPQNRGLHQQSIDERAKDIRACHALLITFEASEDTITRSIKHAKGDALVVLSASPAAERPYHFKTETLQMADVLIGSPDEMHALLPGKDAATLKVADFEAVARRIAELCGVTVIITDFSPVANGRSAGRVFAIGPFIQAVRVRAPQVRGTESLAATVGMADVFCAAFTLSALELGEVQQVPHEPGMWRAETSPLANRTNLLDVLISAVGPSAWVARSSGGYDSFPRTGPSLEEWCRKHPSVPERGNWGATQRTRRPRISQHERPSGE</sequence>
<dbReference type="PANTHER" id="PTHR21327">
    <property type="entry name" value="GTP CYCLOHYDROLASE II-RELATED"/>
    <property type="match status" value="1"/>
</dbReference>
<gene>
    <name evidence="10" type="ORF">Ato02nite_086650</name>
</gene>
<dbReference type="Gene3D" id="3.40.50.10990">
    <property type="entry name" value="GTP cyclohydrolase II"/>
    <property type="match status" value="1"/>
</dbReference>
<dbReference type="SUPFAM" id="SSF53613">
    <property type="entry name" value="Ribokinase-like"/>
    <property type="match status" value="1"/>
</dbReference>
<keyword evidence="5" id="KW-0479">Metal-binding</keyword>
<evidence type="ECO:0000256" key="2">
    <source>
        <dbReference type="ARBA" id="ARBA00010688"/>
    </source>
</evidence>
<evidence type="ECO:0000256" key="4">
    <source>
        <dbReference type="ARBA" id="ARBA00022679"/>
    </source>
</evidence>
<dbReference type="PANTHER" id="PTHR21327:SF18">
    <property type="entry name" value="3,4-DIHYDROXY-2-BUTANONE 4-PHOSPHATE SYNTHASE"/>
    <property type="match status" value="1"/>
</dbReference>
<dbReference type="Pfam" id="PF00925">
    <property type="entry name" value="GTP_cyclohydro2"/>
    <property type="match status" value="1"/>
</dbReference>
<organism evidence="10 11">
    <name type="scientific">Paractinoplanes toevensis</name>
    <dbReference type="NCBI Taxonomy" id="571911"/>
    <lineage>
        <taxon>Bacteria</taxon>
        <taxon>Bacillati</taxon>
        <taxon>Actinomycetota</taxon>
        <taxon>Actinomycetes</taxon>
        <taxon>Micromonosporales</taxon>
        <taxon>Micromonosporaceae</taxon>
        <taxon>Paractinoplanes</taxon>
    </lineage>
</organism>
<dbReference type="GO" id="GO:0009231">
    <property type="term" value="P:riboflavin biosynthetic process"/>
    <property type="evidence" value="ECO:0007669"/>
    <property type="project" value="UniProtKB-KW"/>
</dbReference>
<dbReference type="PRINTS" id="PR00990">
    <property type="entry name" value="RIBOKINASE"/>
</dbReference>
<feature type="domain" description="GTP cyclohydrolase II" evidence="9">
    <location>
        <begin position="15"/>
        <end position="166"/>
    </location>
</feature>
<evidence type="ECO:0000256" key="5">
    <source>
        <dbReference type="ARBA" id="ARBA00022723"/>
    </source>
</evidence>
<dbReference type="Pfam" id="PF00294">
    <property type="entry name" value="PfkB"/>
    <property type="match status" value="1"/>
</dbReference>
<evidence type="ECO:0000259" key="8">
    <source>
        <dbReference type="Pfam" id="PF00294"/>
    </source>
</evidence>
<comment type="pathway">
    <text evidence="1">Cofactor biosynthesis; riboflavin biosynthesis.</text>
</comment>
<comment type="similarity">
    <text evidence="2">Belongs to the carbohydrate kinase PfkB family.</text>
</comment>
<dbReference type="InterPro" id="IPR036144">
    <property type="entry name" value="RibA-like_sf"/>
</dbReference>
<dbReference type="Proteomes" id="UP000677082">
    <property type="component" value="Unassembled WGS sequence"/>
</dbReference>
<dbReference type="AlphaFoldDB" id="A0A919WB57"/>
<evidence type="ECO:0000259" key="9">
    <source>
        <dbReference type="Pfam" id="PF00925"/>
    </source>
</evidence>
<dbReference type="InterPro" id="IPR002173">
    <property type="entry name" value="Carboh/pur_kinase_PfkB_CS"/>
</dbReference>
<keyword evidence="4" id="KW-0808">Transferase</keyword>
<dbReference type="GO" id="GO:0016301">
    <property type="term" value="F:kinase activity"/>
    <property type="evidence" value="ECO:0007669"/>
    <property type="project" value="UniProtKB-KW"/>
</dbReference>
<evidence type="ECO:0000256" key="1">
    <source>
        <dbReference type="ARBA" id="ARBA00005104"/>
    </source>
</evidence>
<keyword evidence="3" id="KW-0686">Riboflavin biosynthesis</keyword>
<reference evidence="10 11" key="1">
    <citation type="submission" date="2021-03" db="EMBL/GenBank/DDBJ databases">
        <title>Whole genome shotgun sequence of Actinoplanes toevensis NBRC 105298.</title>
        <authorList>
            <person name="Komaki H."/>
            <person name="Tamura T."/>
        </authorList>
    </citation>
    <scope>NUCLEOTIDE SEQUENCE [LARGE SCALE GENOMIC DNA]</scope>
    <source>
        <strain evidence="10 11">NBRC 105298</strain>
    </source>
</reference>
<keyword evidence="6" id="KW-0418">Kinase</keyword>
<dbReference type="InterPro" id="IPR032677">
    <property type="entry name" value="GTP_cyclohydro_II"/>
</dbReference>
<dbReference type="InterPro" id="IPR029056">
    <property type="entry name" value="Ribokinase-like"/>
</dbReference>
<dbReference type="Gene3D" id="3.40.1190.20">
    <property type="match status" value="1"/>
</dbReference>
<protein>
    <recommendedName>
        <fullName evidence="12">Carbohydrate kinase PfkB domain-containing protein</fullName>
    </recommendedName>
</protein>
<feature type="region of interest" description="Disordered" evidence="7">
    <location>
        <begin position="551"/>
        <end position="582"/>
    </location>
</feature>
<evidence type="ECO:0000313" key="10">
    <source>
        <dbReference type="EMBL" id="GIM96872.1"/>
    </source>
</evidence>
<comment type="caution">
    <text evidence="10">The sequence shown here is derived from an EMBL/GenBank/DDBJ whole genome shotgun (WGS) entry which is preliminary data.</text>
</comment>
<evidence type="ECO:0000256" key="6">
    <source>
        <dbReference type="ARBA" id="ARBA00022777"/>
    </source>
</evidence>
<dbReference type="GO" id="GO:0005829">
    <property type="term" value="C:cytosol"/>
    <property type="evidence" value="ECO:0007669"/>
    <property type="project" value="TreeGrafter"/>
</dbReference>
<evidence type="ECO:0008006" key="12">
    <source>
        <dbReference type="Google" id="ProtNLM"/>
    </source>
</evidence>
<name>A0A919WB57_9ACTN</name>
<keyword evidence="11" id="KW-1185">Reference proteome</keyword>
<dbReference type="PROSITE" id="PS00583">
    <property type="entry name" value="PFKB_KINASES_1"/>
    <property type="match status" value="1"/>
</dbReference>
<evidence type="ECO:0000256" key="7">
    <source>
        <dbReference type="SAM" id="MobiDB-lite"/>
    </source>
</evidence>
<dbReference type="GO" id="GO:0046872">
    <property type="term" value="F:metal ion binding"/>
    <property type="evidence" value="ECO:0007669"/>
    <property type="project" value="UniProtKB-KW"/>
</dbReference>
<feature type="domain" description="Carbohydrate kinase PfkB" evidence="8">
    <location>
        <begin position="206"/>
        <end position="413"/>
    </location>
</feature>
<dbReference type="InterPro" id="IPR002139">
    <property type="entry name" value="Ribo/fructo_kinase"/>
</dbReference>